<sequence>MSNSIDLSIASEQTRRRFLQTGVLLLAGVSTGPALAEGAEPMLRIGLMTDLHYADKKPVGSRYYRETLDKIAVASGQLSGASLDFLVELGDFIDAADAVDVELGYLKTIAKPFAEICVDRHYVLGNHCVDTLTKEEFLDTIGQEKSYYSFNRGDFHFVVLDACYRTDGKPYGRKNSVWTDANIPAEELEWLADDLNQSDKKTIVFAHQRLDDEGSHFVNNSPTVRKILEQSKRVAAVFQGHSHANDYQQVNGIHYCTLRAMIEQSGPDNNGFAVLEIDGNGGLKIEGFKKQASYQWT</sequence>
<dbReference type="RefSeq" id="WP_105352709.1">
    <property type="nucleotide sequence ID" value="NZ_PUIA01000035.1"/>
</dbReference>
<proteinExistence type="predicted"/>
<protein>
    <submittedName>
        <fullName evidence="2">Alkaline phosphatase</fullName>
    </submittedName>
</protein>
<evidence type="ECO:0000313" key="3">
    <source>
        <dbReference type="Proteomes" id="UP000240009"/>
    </source>
</evidence>
<dbReference type="InterPro" id="IPR006311">
    <property type="entry name" value="TAT_signal"/>
</dbReference>
<dbReference type="SUPFAM" id="SSF56300">
    <property type="entry name" value="Metallo-dependent phosphatases"/>
    <property type="match status" value="1"/>
</dbReference>
<dbReference type="InterPro" id="IPR029052">
    <property type="entry name" value="Metallo-depent_PP-like"/>
</dbReference>
<dbReference type="Gene3D" id="3.60.21.10">
    <property type="match status" value="2"/>
</dbReference>
<dbReference type="Pfam" id="PF00149">
    <property type="entry name" value="Metallophos"/>
    <property type="match status" value="1"/>
</dbReference>
<feature type="domain" description="Calcineurin-like phosphoesterase" evidence="1">
    <location>
        <begin position="43"/>
        <end position="244"/>
    </location>
</feature>
<organism evidence="2 3">
    <name type="scientific">Blastopirellula marina</name>
    <dbReference type="NCBI Taxonomy" id="124"/>
    <lineage>
        <taxon>Bacteria</taxon>
        <taxon>Pseudomonadati</taxon>
        <taxon>Planctomycetota</taxon>
        <taxon>Planctomycetia</taxon>
        <taxon>Pirellulales</taxon>
        <taxon>Pirellulaceae</taxon>
        <taxon>Blastopirellula</taxon>
    </lineage>
</organism>
<evidence type="ECO:0000313" key="2">
    <source>
        <dbReference type="EMBL" id="PQO33192.1"/>
    </source>
</evidence>
<dbReference type="OrthoDB" id="211986at2"/>
<reference evidence="2 3" key="1">
    <citation type="submission" date="2018-02" db="EMBL/GenBank/DDBJ databases">
        <title>Comparative genomes isolates from brazilian mangrove.</title>
        <authorList>
            <person name="Araujo J.E."/>
            <person name="Taketani R.G."/>
            <person name="Silva M.C.P."/>
            <person name="Loureco M.V."/>
            <person name="Andreote F.D."/>
        </authorList>
    </citation>
    <scope>NUCLEOTIDE SEQUENCE [LARGE SCALE GENOMIC DNA]</scope>
    <source>
        <strain evidence="2 3">HEX-2 MGV</strain>
    </source>
</reference>
<dbReference type="PANTHER" id="PTHR16509:SF1">
    <property type="entry name" value="MANGANESE-DEPENDENT ADP-RIBOSE_CDP-ALCOHOL DIPHOSPHATASE"/>
    <property type="match status" value="1"/>
</dbReference>
<dbReference type="GO" id="GO:0016787">
    <property type="term" value="F:hydrolase activity"/>
    <property type="evidence" value="ECO:0007669"/>
    <property type="project" value="InterPro"/>
</dbReference>
<gene>
    <name evidence="2" type="ORF">C5Y96_10070</name>
</gene>
<evidence type="ECO:0000259" key="1">
    <source>
        <dbReference type="Pfam" id="PF00149"/>
    </source>
</evidence>
<comment type="caution">
    <text evidence="2">The sequence shown here is derived from an EMBL/GenBank/DDBJ whole genome shotgun (WGS) entry which is preliminary data.</text>
</comment>
<dbReference type="AlphaFoldDB" id="A0A2S8FLX5"/>
<accession>A0A2S8FLX5</accession>
<name>A0A2S8FLX5_9BACT</name>
<dbReference type="EMBL" id="PUIA01000035">
    <property type="protein sequence ID" value="PQO33192.1"/>
    <property type="molecule type" value="Genomic_DNA"/>
</dbReference>
<dbReference type="InterPro" id="IPR004843">
    <property type="entry name" value="Calcineurin-like_PHP"/>
</dbReference>
<dbReference type="PANTHER" id="PTHR16509">
    <property type="match status" value="1"/>
</dbReference>
<dbReference type="PROSITE" id="PS51318">
    <property type="entry name" value="TAT"/>
    <property type="match status" value="1"/>
</dbReference>
<dbReference type="Proteomes" id="UP000240009">
    <property type="component" value="Unassembled WGS sequence"/>
</dbReference>